<dbReference type="SUPFAM" id="SSF51556">
    <property type="entry name" value="Metallo-dependent hydrolases"/>
    <property type="match status" value="1"/>
</dbReference>
<dbReference type="InterPro" id="IPR057744">
    <property type="entry name" value="OTAase-like"/>
</dbReference>
<reference evidence="3 4" key="1">
    <citation type="submission" date="2019-07" db="EMBL/GenBank/DDBJ databases">
        <title>The First High-Quality Draft Genome Sequence of the Causal Agent of the Current Panama Disease Epidemic.</title>
        <authorList>
            <person name="Warmington R.J."/>
            <person name="Kay W."/>
            <person name="Jeffries A."/>
            <person name="Bebber D."/>
            <person name="Moore K."/>
            <person name="Studholme D.J."/>
        </authorList>
    </citation>
    <scope>NUCLEOTIDE SEQUENCE [LARGE SCALE GENOMIC DNA]</scope>
    <source>
        <strain evidence="3 4">TR4</strain>
    </source>
</reference>
<name>A0A5C6TK02_FUSOC</name>
<feature type="region of interest" description="Disordered" evidence="1">
    <location>
        <begin position="1"/>
        <end position="23"/>
    </location>
</feature>
<evidence type="ECO:0000259" key="2">
    <source>
        <dbReference type="Pfam" id="PF01979"/>
    </source>
</evidence>
<dbReference type="Pfam" id="PF01979">
    <property type="entry name" value="Amidohydro_1"/>
    <property type="match status" value="1"/>
</dbReference>
<dbReference type="InterPro" id="IPR051781">
    <property type="entry name" value="Metallo-dep_Hydrolase"/>
</dbReference>
<accession>A0A5C6TK02</accession>
<organism evidence="3 4">
    <name type="scientific">Fusarium oxysporum f. sp. cubense</name>
    <dbReference type="NCBI Taxonomy" id="61366"/>
    <lineage>
        <taxon>Eukaryota</taxon>
        <taxon>Fungi</taxon>
        <taxon>Dikarya</taxon>
        <taxon>Ascomycota</taxon>
        <taxon>Pezizomycotina</taxon>
        <taxon>Sordariomycetes</taxon>
        <taxon>Hypocreomycetidae</taxon>
        <taxon>Hypocreales</taxon>
        <taxon>Nectriaceae</taxon>
        <taxon>Fusarium</taxon>
        <taxon>Fusarium oxysporum species complex</taxon>
    </lineage>
</organism>
<dbReference type="PANTHER" id="PTHR43135">
    <property type="entry name" value="ALPHA-D-RIBOSE 1-METHYLPHOSPHONATE 5-TRIPHOSPHATE DIPHOSPHATASE"/>
    <property type="match status" value="1"/>
</dbReference>
<dbReference type="Gene3D" id="2.30.40.10">
    <property type="entry name" value="Urease, subunit C, domain 1"/>
    <property type="match status" value="1"/>
</dbReference>
<comment type="caution">
    <text evidence="3">The sequence shown here is derived from an EMBL/GenBank/DDBJ whole genome shotgun (WGS) entry which is preliminary data.</text>
</comment>
<dbReference type="InterPro" id="IPR006680">
    <property type="entry name" value="Amidohydro-rel"/>
</dbReference>
<dbReference type="PANTHER" id="PTHR43135:SF3">
    <property type="entry name" value="ALPHA-D-RIBOSE 1-METHYLPHOSPHONATE 5-TRIPHOSPHATE DIPHOSPHATASE"/>
    <property type="match status" value="1"/>
</dbReference>
<protein>
    <recommendedName>
        <fullName evidence="2">Amidohydrolase-related domain-containing protein</fullName>
    </recommendedName>
</protein>
<dbReference type="InterPro" id="IPR032466">
    <property type="entry name" value="Metal_Hydrolase"/>
</dbReference>
<dbReference type="EMBL" id="VMNF01000003">
    <property type="protein sequence ID" value="TXC10953.1"/>
    <property type="molecule type" value="Genomic_DNA"/>
</dbReference>
<dbReference type="Gene3D" id="3.20.20.140">
    <property type="entry name" value="Metal-dependent hydrolases"/>
    <property type="match status" value="1"/>
</dbReference>
<evidence type="ECO:0000313" key="4">
    <source>
        <dbReference type="Proteomes" id="UP000321331"/>
    </source>
</evidence>
<sequence length="534" mass="57303">MIVSLKDNSNNNNNSSSNTQDTMQPHLAYKTPELQHGNRPSSVYHYHSTPYSNFPPLDTTAEDWTSVDTPHSSPVSQHSHVMPPNFAGLTVDDKLSLVCIFAKRLIPGRSEPLHNVAVGVCVETGKITYVGPQTQLPKVLESAPRVQVGYPMPGLWDCHTHFAGLIDVDFPAMVLTHPVTLGAAITRNMHETLMAGFTSVRDVGSYATEVAPLVEKGLILGPNIFGAGAAIGITSGSCDACTLPADYVYSRQGGGGGGTQDFWPGVSILAIADGVDECRRAVRQQIRRGASCIKIVTTGGVLSRTDDPHCRQYSDAELAVMIEEASLHNRAVAAHAHGKAGIMAAVKAGAHTIEHGSYLDDEAAELMVKHNTTFISTRYVLEANLKQLDSLNPETAEKMVGIAKVHLEAYRTAVRHGVKIALGTDIAGSGPTSLTVHGQNGHEVALAVKAGLTPLQAIDAGTINSAETLGRLTPQKGLVRVGWDADLIALDEDPLENIHLFDSEKNIKYVWKGGMLVKSPTGQMIWPPKRESYK</sequence>
<evidence type="ECO:0000256" key="1">
    <source>
        <dbReference type="SAM" id="MobiDB-lite"/>
    </source>
</evidence>
<evidence type="ECO:0000313" key="3">
    <source>
        <dbReference type="EMBL" id="TXC10953.1"/>
    </source>
</evidence>
<dbReference type="CDD" id="cd01299">
    <property type="entry name" value="Met_dep_hydrolase_A"/>
    <property type="match status" value="1"/>
</dbReference>
<dbReference type="Proteomes" id="UP000321331">
    <property type="component" value="Unassembled WGS sequence"/>
</dbReference>
<feature type="domain" description="Amidohydrolase-related" evidence="2">
    <location>
        <begin position="152"/>
        <end position="516"/>
    </location>
</feature>
<gene>
    <name evidence="3" type="ORF">FocTR4_00007772</name>
</gene>
<proteinExistence type="predicted"/>
<dbReference type="GO" id="GO:0016810">
    <property type="term" value="F:hydrolase activity, acting on carbon-nitrogen (but not peptide) bonds"/>
    <property type="evidence" value="ECO:0007669"/>
    <property type="project" value="InterPro"/>
</dbReference>
<feature type="compositionally biased region" description="Low complexity" evidence="1">
    <location>
        <begin position="8"/>
        <end position="18"/>
    </location>
</feature>
<dbReference type="InterPro" id="IPR011059">
    <property type="entry name" value="Metal-dep_hydrolase_composite"/>
</dbReference>
<dbReference type="SUPFAM" id="SSF51338">
    <property type="entry name" value="Composite domain of metallo-dependent hydrolases"/>
    <property type="match status" value="1"/>
</dbReference>
<dbReference type="AlphaFoldDB" id="A0A5C6TK02"/>